<dbReference type="EMBL" id="KZ679019">
    <property type="protein sequence ID" value="PSS06967.1"/>
    <property type="molecule type" value="Genomic_DNA"/>
</dbReference>
<accession>A0A2T3APN6</accession>
<keyword evidence="2" id="KW-0812">Transmembrane</keyword>
<evidence type="ECO:0000256" key="1">
    <source>
        <dbReference type="SAM" id="MobiDB-lite"/>
    </source>
</evidence>
<feature type="compositionally biased region" description="Low complexity" evidence="1">
    <location>
        <begin position="12"/>
        <end position="23"/>
    </location>
</feature>
<dbReference type="OrthoDB" id="5421757at2759"/>
<dbReference type="RefSeq" id="XP_024716623.1">
    <property type="nucleotide sequence ID" value="XM_024868453.1"/>
</dbReference>
<feature type="region of interest" description="Disordered" evidence="1">
    <location>
        <begin position="1"/>
        <end position="34"/>
    </location>
</feature>
<name>A0A2T3APN6_AMORE</name>
<dbReference type="InParanoid" id="A0A2T3APN6"/>
<protein>
    <submittedName>
        <fullName evidence="3">Uncharacterized protein</fullName>
    </submittedName>
</protein>
<dbReference type="Proteomes" id="UP000241818">
    <property type="component" value="Unassembled WGS sequence"/>
</dbReference>
<feature type="transmembrane region" description="Helical" evidence="2">
    <location>
        <begin position="65"/>
        <end position="84"/>
    </location>
</feature>
<dbReference type="AlphaFoldDB" id="A0A2T3APN6"/>
<reference evidence="3 4" key="1">
    <citation type="journal article" date="2018" name="New Phytol.">
        <title>Comparative genomics and transcriptomics depict ericoid mycorrhizal fungi as versatile saprotrophs and plant mutualists.</title>
        <authorList>
            <person name="Martino E."/>
            <person name="Morin E."/>
            <person name="Grelet G.A."/>
            <person name="Kuo A."/>
            <person name="Kohler A."/>
            <person name="Daghino S."/>
            <person name="Barry K.W."/>
            <person name="Cichocki N."/>
            <person name="Clum A."/>
            <person name="Dockter R.B."/>
            <person name="Hainaut M."/>
            <person name="Kuo R.C."/>
            <person name="LaButti K."/>
            <person name="Lindahl B.D."/>
            <person name="Lindquist E.A."/>
            <person name="Lipzen A."/>
            <person name="Khouja H.R."/>
            <person name="Magnuson J."/>
            <person name="Murat C."/>
            <person name="Ohm R.A."/>
            <person name="Singer S.W."/>
            <person name="Spatafora J.W."/>
            <person name="Wang M."/>
            <person name="Veneault-Fourrey C."/>
            <person name="Henrissat B."/>
            <person name="Grigoriev I.V."/>
            <person name="Martin F.M."/>
            <person name="Perotto S."/>
        </authorList>
    </citation>
    <scope>NUCLEOTIDE SEQUENCE [LARGE SCALE GENOMIC DNA]</scope>
    <source>
        <strain evidence="3 4">ATCC 22711</strain>
    </source>
</reference>
<keyword evidence="2" id="KW-0472">Membrane</keyword>
<feature type="compositionally biased region" description="Basic residues" evidence="1">
    <location>
        <begin position="1"/>
        <end position="11"/>
    </location>
</feature>
<organism evidence="3 4">
    <name type="scientific">Amorphotheca resinae ATCC 22711</name>
    <dbReference type="NCBI Taxonomy" id="857342"/>
    <lineage>
        <taxon>Eukaryota</taxon>
        <taxon>Fungi</taxon>
        <taxon>Dikarya</taxon>
        <taxon>Ascomycota</taxon>
        <taxon>Pezizomycotina</taxon>
        <taxon>Leotiomycetes</taxon>
        <taxon>Helotiales</taxon>
        <taxon>Amorphothecaceae</taxon>
        <taxon>Amorphotheca</taxon>
    </lineage>
</organism>
<evidence type="ECO:0000256" key="2">
    <source>
        <dbReference type="SAM" id="Phobius"/>
    </source>
</evidence>
<keyword evidence="2" id="KW-1133">Transmembrane helix</keyword>
<proteinExistence type="predicted"/>
<evidence type="ECO:0000313" key="3">
    <source>
        <dbReference type="EMBL" id="PSS06967.1"/>
    </source>
</evidence>
<sequence length="353" mass="40662">MPSKGKSKAKASKGPSKPSTSSTIDPPAPFTRPSRKLDEFLTKLSKQHIYITHIDSKPEDFKKKIFMVPVLMNLLIMAGIFWRIRTIGPFYMKMCSSLMGRFNETTIDTNSIPWQDSVREVLRRTGIFMIDLLIYVFIWPWPRDFFAGRAIGNPVTWRFIVGFRDKEIVVRRSRRWDLNIGNVLDEDSEGSRLAMDNVRKAVDPIWMSERTGYLMLNREWDLDWKAMIQATKLVDKKTISLDDFKTTVLIHHDDFGWMAIESASAGGSAKEEEGRRKIIAFKDELTAIGKENLFFRWIELVQFESSGPDGFGPEQQRKTMAKAKEMFEAQGVDFDEFWKKIGGMEGMPGMDES</sequence>
<gene>
    <name evidence="3" type="ORF">M430DRAFT_54262</name>
</gene>
<dbReference type="STRING" id="857342.A0A2T3APN6"/>
<keyword evidence="4" id="KW-1185">Reference proteome</keyword>
<dbReference type="GeneID" id="36576534"/>
<evidence type="ECO:0000313" key="4">
    <source>
        <dbReference type="Proteomes" id="UP000241818"/>
    </source>
</evidence>